<evidence type="ECO:0000313" key="2">
    <source>
        <dbReference type="EMBL" id="MCF2533317.1"/>
    </source>
</evidence>
<dbReference type="EMBL" id="JAKFHA010000047">
    <property type="protein sequence ID" value="MCF2533317.1"/>
    <property type="molecule type" value="Genomic_DNA"/>
</dbReference>
<dbReference type="AlphaFoldDB" id="A0AA41Q8R3"/>
<name>A0AA41Q8R3_9ACTN</name>
<protein>
    <submittedName>
        <fullName evidence="2">Uncharacterized protein</fullName>
    </submittedName>
</protein>
<keyword evidence="1" id="KW-1133">Transmembrane helix</keyword>
<feature type="transmembrane region" description="Helical" evidence="1">
    <location>
        <begin position="39"/>
        <end position="58"/>
    </location>
</feature>
<proteinExistence type="predicted"/>
<evidence type="ECO:0000256" key="1">
    <source>
        <dbReference type="SAM" id="Phobius"/>
    </source>
</evidence>
<gene>
    <name evidence="2" type="ORF">LZ495_39710</name>
</gene>
<dbReference type="RefSeq" id="WP_235058092.1">
    <property type="nucleotide sequence ID" value="NZ_JAKFHA010000047.1"/>
</dbReference>
<sequence length="178" mass="19647">MTPSFELWQRRSASDLFVPLFGVGLIVVAVAFWGRPLAVAGWGSGGVLVLGLGTWTFWREHKHPLLRLNQFGVTVNPGSRPGRGVGRVITWQDIEAVVCWKAGNGNNSYWVGVSASAAFRRQAGLDKSRLNKAFNESIGMPVMGTVVRWTGPEEELHRLRETAARVSPQTPFLDPHQQ</sequence>
<evidence type="ECO:0000313" key="3">
    <source>
        <dbReference type="Proteomes" id="UP001165378"/>
    </source>
</evidence>
<organism evidence="2 3">
    <name type="scientific">Yinghuangia soli</name>
    <dbReference type="NCBI Taxonomy" id="2908204"/>
    <lineage>
        <taxon>Bacteria</taxon>
        <taxon>Bacillati</taxon>
        <taxon>Actinomycetota</taxon>
        <taxon>Actinomycetes</taxon>
        <taxon>Kitasatosporales</taxon>
        <taxon>Streptomycetaceae</taxon>
        <taxon>Yinghuangia</taxon>
    </lineage>
</organism>
<accession>A0AA41Q8R3</accession>
<feature type="transmembrane region" description="Helical" evidence="1">
    <location>
        <begin position="12"/>
        <end position="33"/>
    </location>
</feature>
<comment type="caution">
    <text evidence="2">The sequence shown here is derived from an EMBL/GenBank/DDBJ whole genome shotgun (WGS) entry which is preliminary data.</text>
</comment>
<keyword evidence="1" id="KW-0812">Transmembrane</keyword>
<dbReference type="Proteomes" id="UP001165378">
    <property type="component" value="Unassembled WGS sequence"/>
</dbReference>
<keyword evidence="3" id="KW-1185">Reference proteome</keyword>
<keyword evidence="1" id="KW-0472">Membrane</keyword>
<reference evidence="2" key="1">
    <citation type="submission" date="2022-01" db="EMBL/GenBank/DDBJ databases">
        <title>Genome-Based Taxonomic Classification of the Phylum Actinobacteria.</title>
        <authorList>
            <person name="Gao Y."/>
        </authorList>
    </citation>
    <scope>NUCLEOTIDE SEQUENCE</scope>
    <source>
        <strain evidence="2">KLBMP 8922</strain>
    </source>
</reference>